<dbReference type="EMBL" id="AGNL01035627">
    <property type="protein sequence ID" value="EJK54580.1"/>
    <property type="molecule type" value="Genomic_DNA"/>
</dbReference>
<gene>
    <name evidence="2" type="ORF">THAOC_25777</name>
</gene>
<protein>
    <submittedName>
        <fullName evidence="2">Uncharacterized protein</fullName>
    </submittedName>
</protein>
<feature type="compositionally biased region" description="Basic and acidic residues" evidence="1">
    <location>
        <begin position="110"/>
        <end position="128"/>
    </location>
</feature>
<feature type="non-terminal residue" evidence="2">
    <location>
        <position position="237"/>
    </location>
</feature>
<feature type="compositionally biased region" description="Basic and acidic residues" evidence="1">
    <location>
        <begin position="78"/>
        <end position="93"/>
    </location>
</feature>
<organism evidence="2 3">
    <name type="scientific">Thalassiosira oceanica</name>
    <name type="common">Marine diatom</name>
    <dbReference type="NCBI Taxonomy" id="159749"/>
    <lineage>
        <taxon>Eukaryota</taxon>
        <taxon>Sar</taxon>
        <taxon>Stramenopiles</taxon>
        <taxon>Ochrophyta</taxon>
        <taxon>Bacillariophyta</taxon>
        <taxon>Coscinodiscophyceae</taxon>
        <taxon>Thalassiosirophycidae</taxon>
        <taxon>Thalassiosirales</taxon>
        <taxon>Thalassiosiraceae</taxon>
        <taxon>Thalassiosira</taxon>
    </lineage>
</organism>
<feature type="region of interest" description="Disordered" evidence="1">
    <location>
        <begin position="204"/>
        <end position="237"/>
    </location>
</feature>
<proteinExistence type="predicted"/>
<name>K0RN67_THAOC</name>
<keyword evidence="3" id="KW-1185">Reference proteome</keyword>
<evidence type="ECO:0000313" key="2">
    <source>
        <dbReference type="EMBL" id="EJK54580.1"/>
    </source>
</evidence>
<sequence length="237" mass="25211">MKIEYGLPSGPFESPWPGSPSGSGRPAKRVFDRKFDSSLRRRSLRCFALARERSGEATLLPKPSRREEEEGEEEEEDARLGRHDGGVNQDHRSFGLGGLAKKGHAARCSDVPKTDAARAGGTREEEKTPGTLRRRPRCGGVSKTDAARPGGLAEEEYTRRTAAAARARGGTSIMIQDGASSGDRVVLAVLRAAGPGGVLVHENRYLPSPYPPRPASGGRGRSPSGLALPPQLRAGPG</sequence>
<dbReference type="AlphaFoldDB" id="K0RN67"/>
<comment type="caution">
    <text evidence="2">The sequence shown here is derived from an EMBL/GenBank/DDBJ whole genome shotgun (WGS) entry which is preliminary data.</text>
</comment>
<evidence type="ECO:0000256" key="1">
    <source>
        <dbReference type="SAM" id="MobiDB-lite"/>
    </source>
</evidence>
<evidence type="ECO:0000313" key="3">
    <source>
        <dbReference type="Proteomes" id="UP000266841"/>
    </source>
</evidence>
<feature type="region of interest" description="Disordered" evidence="1">
    <location>
        <begin position="1"/>
        <end position="34"/>
    </location>
</feature>
<feature type="compositionally biased region" description="Low complexity" evidence="1">
    <location>
        <begin position="8"/>
        <end position="25"/>
    </location>
</feature>
<feature type="region of interest" description="Disordered" evidence="1">
    <location>
        <begin position="52"/>
        <end position="178"/>
    </location>
</feature>
<dbReference type="Proteomes" id="UP000266841">
    <property type="component" value="Unassembled WGS sequence"/>
</dbReference>
<accession>K0RN67</accession>
<feature type="compositionally biased region" description="Low complexity" evidence="1">
    <location>
        <begin position="160"/>
        <end position="171"/>
    </location>
</feature>
<reference evidence="2 3" key="1">
    <citation type="journal article" date="2012" name="Genome Biol.">
        <title>Genome and low-iron response of an oceanic diatom adapted to chronic iron limitation.</title>
        <authorList>
            <person name="Lommer M."/>
            <person name="Specht M."/>
            <person name="Roy A.S."/>
            <person name="Kraemer L."/>
            <person name="Andreson R."/>
            <person name="Gutowska M.A."/>
            <person name="Wolf J."/>
            <person name="Bergner S.V."/>
            <person name="Schilhabel M.B."/>
            <person name="Klostermeier U.C."/>
            <person name="Beiko R.G."/>
            <person name="Rosenstiel P."/>
            <person name="Hippler M."/>
            <person name="Laroche J."/>
        </authorList>
    </citation>
    <scope>NUCLEOTIDE SEQUENCE [LARGE SCALE GENOMIC DNA]</scope>
    <source>
        <strain evidence="2 3">CCMP1005</strain>
    </source>
</reference>